<dbReference type="EMBL" id="FYEK01000003">
    <property type="protein sequence ID" value="SNB51626.1"/>
    <property type="molecule type" value="Genomic_DNA"/>
</dbReference>
<organism evidence="1 2">
    <name type="scientific">Thermoflexus hugenholtzii JAD2</name>
    <dbReference type="NCBI Taxonomy" id="877466"/>
    <lineage>
        <taxon>Bacteria</taxon>
        <taxon>Bacillati</taxon>
        <taxon>Chloroflexota</taxon>
        <taxon>Thermoflexia</taxon>
        <taxon>Thermoflexales</taxon>
        <taxon>Thermoflexaceae</taxon>
        <taxon>Thermoflexus</taxon>
    </lineage>
</organism>
<reference evidence="2" key="1">
    <citation type="submission" date="2017-06" db="EMBL/GenBank/DDBJ databases">
        <authorList>
            <person name="Varghese N."/>
            <person name="Submissions S."/>
        </authorList>
    </citation>
    <scope>NUCLEOTIDE SEQUENCE [LARGE SCALE GENOMIC DNA]</scope>
    <source>
        <strain evidence="2">JAD2</strain>
    </source>
</reference>
<dbReference type="PANTHER" id="PTHR43657:SF1">
    <property type="entry name" value="ALTERED INHERITANCE OF MITOCHONDRIA PROTEIN 24, MITOCHONDRIAL"/>
    <property type="match status" value="1"/>
</dbReference>
<name>A0A212PXE8_9CHLR</name>
<dbReference type="AlphaFoldDB" id="A0A212PXE8"/>
<dbReference type="InterPro" id="IPR036983">
    <property type="entry name" value="AIM24_sf"/>
</dbReference>
<gene>
    <name evidence="1" type="ORF">SAMN02746019_00021810</name>
</gene>
<dbReference type="SUPFAM" id="SSF51219">
    <property type="entry name" value="TRAP-like"/>
    <property type="match status" value="1"/>
</dbReference>
<dbReference type="Gene3D" id="3.60.160.10">
    <property type="entry name" value="Mitochondrial biogenesis AIM24"/>
    <property type="match status" value="1"/>
</dbReference>
<dbReference type="OrthoDB" id="9779518at2"/>
<dbReference type="InParanoid" id="A0A212PXE8"/>
<dbReference type="InterPro" id="IPR002838">
    <property type="entry name" value="AIM24"/>
</dbReference>
<keyword evidence="2" id="KW-1185">Reference proteome</keyword>
<accession>A0A212PXE8</accession>
<dbReference type="InterPro" id="IPR016031">
    <property type="entry name" value="Trp_RNA-bd_attenuator-like_dom"/>
</dbReference>
<protein>
    <submittedName>
        <fullName evidence="1">TIGR00266 family protein</fullName>
    </submittedName>
</protein>
<sequence>MHWEIAPERTYPVLRVSLERGEEVVAEPGALLLMQGPIRVNTGIRGGVLQGLMRSLVGGESVFLNTFRAEGPAQVWLAPAGIGDIHYVPLNGESFVLQDFAYLAHHGSVEVSVAWRGFRGFLTEGELVWLKVRGTGGVWVSAFGAIEEIEVPAGETVTVDNFHFVGMAEGARHRIRAVGGLKTILFGGEGLVVEVEGPARLLIQSRHMVSLIQILLPILRRHIGSGRR</sequence>
<dbReference type="NCBIfam" id="TIGR00266">
    <property type="entry name" value="TIGR00266 family protein"/>
    <property type="match status" value="1"/>
</dbReference>
<evidence type="ECO:0000313" key="2">
    <source>
        <dbReference type="Proteomes" id="UP000197025"/>
    </source>
</evidence>
<proteinExistence type="predicted"/>
<dbReference type="PANTHER" id="PTHR43657">
    <property type="entry name" value="TRYPTOPHAN RNA-BINDING ATTENUATOR PROTEIN-LIKE PROTEIN"/>
    <property type="match status" value="1"/>
</dbReference>
<dbReference type="Pfam" id="PF01987">
    <property type="entry name" value="AIM24"/>
    <property type="match status" value="1"/>
</dbReference>
<dbReference type="Proteomes" id="UP000197025">
    <property type="component" value="Unassembled WGS sequence"/>
</dbReference>
<evidence type="ECO:0000313" key="1">
    <source>
        <dbReference type="EMBL" id="SNB51626.1"/>
    </source>
</evidence>
<dbReference type="RefSeq" id="WP_088569971.1">
    <property type="nucleotide sequence ID" value="NZ_FYEK01000003.1"/>
</dbReference>